<dbReference type="SMART" id="SM00547">
    <property type="entry name" value="ZnF_RBZ"/>
    <property type="match status" value="1"/>
</dbReference>
<keyword evidence="3 7" id="KW-0863">Zinc-finger</keyword>
<feature type="compositionally biased region" description="Low complexity" evidence="8">
    <location>
        <begin position="270"/>
        <end position="284"/>
    </location>
</feature>
<dbReference type="Proteomes" id="UP000236333">
    <property type="component" value="Unassembled WGS sequence"/>
</dbReference>
<evidence type="ECO:0000313" key="11">
    <source>
        <dbReference type="EMBL" id="PNH12413.1"/>
    </source>
</evidence>
<sequence>NIPEDREDFELRQVLEGFPGLLSVKLVRTRGTGQSRGHAFVEFATEADAAVLMETKARYSLQLGGQTLRLEYAANATLFASAVNSLDWVCEMCSVVNFARRTECHKCSTARPSNPQRISAEADAPSPILKVSNLEPHISDDDLRAAFLAHVSVKDVRVVLDKYTGLPRGLAFVEMFSVGEATRALGLLQGAVPAGCAQPLRLCYARDKFGGVGGPMGGAAGGVDGADAAQAMYSGWEPKAFDAKALDGEAAGQDGAGGSRPRGGAQGQEAAGTSKAGPSAASSSAAQGQTPAGFVFDAASGYWYDAASGYYYDSATGLYYHRTTNTWYSYDRATGVYAAAGAQQATATAAAEDCAPLQDSAEAAAAAAAATPVATEGAAAPQAQPAVVAAKAPAVAAAKRTAVIGAAPVLNVQGLLAAAALAEEKNKKAQKVVQQQAKQAARAGQAAIGPQPQPQAKAPAGPAPVQGVIHRGKWAQRPQ</sequence>
<dbReference type="InterPro" id="IPR036443">
    <property type="entry name" value="Znf_RanBP2_sf"/>
</dbReference>
<comment type="caution">
    <text evidence="11">The sequence shown here is derived from an EMBL/GenBank/DDBJ whole genome shotgun (WGS) entry which is preliminary data.</text>
</comment>
<dbReference type="GO" id="GO:0003723">
    <property type="term" value="F:RNA binding"/>
    <property type="evidence" value="ECO:0007669"/>
    <property type="project" value="UniProtKB-UniRule"/>
</dbReference>
<dbReference type="SMART" id="SM00360">
    <property type="entry name" value="RRM"/>
    <property type="match status" value="2"/>
</dbReference>
<dbReference type="GO" id="GO:0008270">
    <property type="term" value="F:zinc ion binding"/>
    <property type="evidence" value="ECO:0007669"/>
    <property type="project" value="UniProtKB-KW"/>
</dbReference>
<dbReference type="PROSITE" id="PS50199">
    <property type="entry name" value="ZF_RANBP2_2"/>
    <property type="match status" value="1"/>
</dbReference>
<dbReference type="Gene3D" id="3.30.70.330">
    <property type="match status" value="2"/>
</dbReference>
<feature type="domain" description="RanBP2-type" evidence="10">
    <location>
        <begin position="84"/>
        <end position="113"/>
    </location>
</feature>
<dbReference type="PANTHER" id="PTHR13948:SF3">
    <property type="entry name" value="FI21118P1"/>
    <property type="match status" value="1"/>
</dbReference>
<keyword evidence="6" id="KW-0694">RNA-binding</keyword>
<dbReference type="EMBL" id="PGGS01000009">
    <property type="protein sequence ID" value="PNH12413.1"/>
    <property type="molecule type" value="Genomic_DNA"/>
</dbReference>
<dbReference type="Pfam" id="PF17780">
    <property type="entry name" value="OCRE"/>
    <property type="match status" value="1"/>
</dbReference>
<dbReference type="InterPro" id="IPR035979">
    <property type="entry name" value="RBD_domain_sf"/>
</dbReference>
<feature type="region of interest" description="Disordered" evidence="8">
    <location>
        <begin position="249"/>
        <end position="284"/>
    </location>
</feature>
<dbReference type="GO" id="GO:0005634">
    <property type="term" value="C:nucleus"/>
    <property type="evidence" value="ECO:0007669"/>
    <property type="project" value="UniProtKB-SubCell"/>
</dbReference>
<protein>
    <submittedName>
        <fullName evidence="11">RNA-binding protein 5</fullName>
    </submittedName>
</protein>
<evidence type="ECO:0000256" key="4">
    <source>
        <dbReference type="ARBA" id="ARBA00022833"/>
    </source>
</evidence>
<evidence type="ECO:0000256" key="8">
    <source>
        <dbReference type="SAM" id="MobiDB-lite"/>
    </source>
</evidence>
<evidence type="ECO:0000256" key="6">
    <source>
        <dbReference type="PROSITE-ProRule" id="PRU00176"/>
    </source>
</evidence>
<feature type="compositionally biased region" description="Low complexity" evidence="8">
    <location>
        <begin position="433"/>
        <end position="468"/>
    </location>
</feature>
<dbReference type="AlphaFoldDB" id="A0A2J8AIS7"/>
<dbReference type="CDD" id="cd16166">
    <property type="entry name" value="OCRE_SUA_like"/>
    <property type="match status" value="1"/>
</dbReference>
<dbReference type="GO" id="GO:0000398">
    <property type="term" value="P:mRNA splicing, via spliceosome"/>
    <property type="evidence" value="ECO:0007669"/>
    <property type="project" value="TreeGrafter"/>
</dbReference>
<feature type="domain" description="RRM" evidence="9">
    <location>
        <begin position="1"/>
        <end position="75"/>
    </location>
</feature>
<evidence type="ECO:0000256" key="3">
    <source>
        <dbReference type="ARBA" id="ARBA00022771"/>
    </source>
</evidence>
<feature type="domain" description="RRM" evidence="9">
    <location>
        <begin position="127"/>
        <end position="207"/>
    </location>
</feature>
<dbReference type="OrthoDB" id="439808at2759"/>
<evidence type="ECO:0000256" key="5">
    <source>
        <dbReference type="ARBA" id="ARBA00023242"/>
    </source>
</evidence>
<evidence type="ECO:0000256" key="1">
    <source>
        <dbReference type="ARBA" id="ARBA00004123"/>
    </source>
</evidence>
<dbReference type="SUPFAM" id="SSF54928">
    <property type="entry name" value="RNA-binding domain, RBD"/>
    <property type="match status" value="2"/>
</dbReference>
<keyword evidence="5" id="KW-0539">Nucleus</keyword>
<keyword evidence="4" id="KW-0862">Zinc</keyword>
<keyword evidence="12" id="KW-1185">Reference proteome</keyword>
<comment type="subcellular location">
    <subcellularLocation>
        <location evidence="1">Nucleus</location>
    </subcellularLocation>
</comment>
<evidence type="ECO:0000256" key="7">
    <source>
        <dbReference type="PROSITE-ProRule" id="PRU00322"/>
    </source>
</evidence>
<feature type="region of interest" description="Disordered" evidence="8">
    <location>
        <begin position="433"/>
        <end position="479"/>
    </location>
</feature>
<feature type="compositionally biased region" description="Gly residues" evidence="8">
    <location>
        <begin position="254"/>
        <end position="266"/>
    </location>
</feature>
<accession>A0A2J8AIS7</accession>
<gene>
    <name evidence="11" type="ORF">TSOC_000675</name>
</gene>
<dbReference type="PROSITE" id="PS50102">
    <property type="entry name" value="RRM"/>
    <property type="match status" value="2"/>
</dbReference>
<dbReference type="InterPro" id="IPR001876">
    <property type="entry name" value="Znf_RanBP2"/>
</dbReference>
<evidence type="ECO:0000259" key="10">
    <source>
        <dbReference type="PROSITE" id="PS50199"/>
    </source>
</evidence>
<dbReference type="Pfam" id="PF00076">
    <property type="entry name" value="RRM_1"/>
    <property type="match status" value="2"/>
</dbReference>
<dbReference type="PROSITE" id="PS01358">
    <property type="entry name" value="ZF_RANBP2_1"/>
    <property type="match status" value="1"/>
</dbReference>
<proteinExistence type="predicted"/>
<dbReference type="InterPro" id="IPR000504">
    <property type="entry name" value="RRM_dom"/>
</dbReference>
<feature type="non-terminal residue" evidence="11">
    <location>
        <position position="1"/>
    </location>
</feature>
<evidence type="ECO:0000259" key="9">
    <source>
        <dbReference type="PROSITE" id="PS50102"/>
    </source>
</evidence>
<dbReference type="InterPro" id="IPR035623">
    <property type="entry name" value="SUA-like_OCRE"/>
</dbReference>
<evidence type="ECO:0000313" key="12">
    <source>
        <dbReference type="Proteomes" id="UP000236333"/>
    </source>
</evidence>
<dbReference type="Gene3D" id="4.10.1060.10">
    <property type="entry name" value="Zinc finger, RanBP2-type"/>
    <property type="match status" value="1"/>
</dbReference>
<reference evidence="11 12" key="1">
    <citation type="journal article" date="2017" name="Mol. Biol. Evol.">
        <title>The 4-celled Tetrabaena socialis nuclear genome reveals the essential components for genetic control of cell number at the origin of multicellularity in the volvocine lineage.</title>
        <authorList>
            <person name="Featherston J."/>
            <person name="Arakaki Y."/>
            <person name="Hanschen E.R."/>
            <person name="Ferris P.J."/>
            <person name="Michod R.E."/>
            <person name="Olson B.J.S.C."/>
            <person name="Nozaki H."/>
            <person name="Durand P.M."/>
        </authorList>
    </citation>
    <scope>NUCLEOTIDE SEQUENCE [LARGE SCALE GENOMIC DNA]</scope>
    <source>
        <strain evidence="11 12">NIES-571</strain>
    </source>
</reference>
<dbReference type="PANTHER" id="PTHR13948">
    <property type="entry name" value="RNA-BINDING PROTEIN"/>
    <property type="match status" value="1"/>
</dbReference>
<evidence type="ECO:0000256" key="2">
    <source>
        <dbReference type="ARBA" id="ARBA00022723"/>
    </source>
</evidence>
<name>A0A2J8AIS7_9CHLO</name>
<dbReference type="InterPro" id="IPR012677">
    <property type="entry name" value="Nucleotide-bd_a/b_plait_sf"/>
</dbReference>
<feature type="compositionally biased region" description="Basic residues" evidence="8">
    <location>
        <begin position="470"/>
        <end position="479"/>
    </location>
</feature>
<keyword evidence="2" id="KW-0479">Metal-binding</keyword>
<dbReference type="InterPro" id="IPR041591">
    <property type="entry name" value="OCRE"/>
</dbReference>
<dbReference type="SUPFAM" id="SSF90209">
    <property type="entry name" value="Ran binding protein zinc finger-like"/>
    <property type="match status" value="1"/>
</dbReference>
<organism evidence="11 12">
    <name type="scientific">Tetrabaena socialis</name>
    <dbReference type="NCBI Taxonomy" id="47790"/>
    <lineage>
        <taxon>Eukaryota</taxon>
        <taxon>Viridiplantae</taxon>
        <taxon>Chlorophyta</taxon>
        <taxon>core chlorophytes</taxon>
        <taxon>Chlorophyceae</taxon>
        <taxon>CS clade</taxon>
        <taxon>Chlamydomonadales</taxon>
        <taxon>Tetrabaenaceae</taxon>
        <taxon>Tetrabaena</taxon>
    </lineage>
</organism>